<dbReference type="RefSeq" id="WP_280104189.1">
    <property type="nucleotide sequence ID" value="NZ_CP122961.1"/>
</dbReference>
<dbReference type="EMBL" id="CP122961">
    <property type="protein sequence ID" value="WGI24386.1"/>
    <property type="molecule type" value="Genomic_DNA"/>
</dbReference>
<name>A0ABY8LIV0_9GAMM</name>
<gene>
    <name evidence="2" type="ORF">QEN58_13740</name>
</gene>
<feature type="region of interest" description="Disordered" evidence="1">
    <location>
        <begin position="93"/>
        <end position="147"/>
    </location>
</feature>
<evidence type="ECO:0000313" key="2">
    <source>
        <dbReference type="EMBL" id="WGI24386.1"/>
    </source>
</evidence>
<reference evidence="2" key="1">
    <citation type="submission" date="2023-04" db="EMBL/GenBank/DDBJ databases">
        <title>Complete genome sequence of Halomonas alkaliantarctica MSP3 isolated from marine sediment, Jeju Island.</title>
        <authorList>
            <person name="Park S.-J."/>
        </authorList>
    </citation>
    <scope>NUCLEOTIDE SEQUENCE</scope>
    <source>
        <strain evidence="2">MSP3</strain>
    </source>
</reference>
<feature type="region of interest" description="Disordered" evidence="1">
    <location>
        <begin position="31"/>
        <end position="80"/>
    </location>
</feature>
<proteinExistence type="predicted"/>
<dbReference type="Proteomes" id="UP001179830">
    <property type="component" value="Chromosome"/>
</dbReference>
<accession>A0ABY8LIV0</accession>
<sequence>MAGLAAGWEIQPHLRRQQAVDEPLISKGVQLGWSSGDMESDDRDSQPLFQRDTAHGVEYYVHTPNNETRGTGRRRTRTRHGWAVRVQWEQAQAPRGVPHLPRVLPAPAPLKDPADIPQSTRLTPDFTEVDRPYWADEMTDKDEVTDG</sequence>
<feature type="compositionally biased region" description="Basic residues" evidence="1">
    <location>
        <begin position="71"/>
        <end position="80"/>
    </location>
</feature>
<evidence type="ECO:0000313" key="3">
    <source>
        <dbReference type="Proteomes" id="UP001179830"/>
    </source>
</evidence>
<protein>
    <submittedName>
        <fullName evidence="2">Uncharacterized protein</fullName>
    </submittedName>
</protein>
<keyword evidence="3" id="KW-1185">Reference proteome</keyword>
<organism evidence="2 3">
    <name type="scientific">Halomonas alkaliantarctica</name>
    <dbReference type="NCBI Taxonomy" id="232346"/>
    <lineage>
        <taxon>Bacteria</taxon>
        <taxon>Pseudomonadati</taxon>
        <taxon>Pseudomonadota</taxon>
        <taxon>Gammaproteobacteria</taxon>
        <taxon>Oceanospirillales</taxon>
        <taxon>Halomonadaceae</taxon>
        <taxon>Halomonas</taxon>
    </lineage>
</organism>
<evidence type="ECO:0000256" key="1">
    <source>
        <dbReference type="SAM" id="MobiDB-lite"/>
    </source>
</evidence>